<evidence type="ECO:0000256" key="6">
    <source>
        <dbReference type="ARBA" id="ARBA00022833"/>
    </source>
</evidence>
<dbReference type="InParanoid" id="A0A1Y1UGU1"/>
<gene>
    <name evidence="17" type="ORF">BD324DRAFT_625532</name>
</gene>
<keyword evidence="4 12" id="KW-0479">Metal-binding</keyword>
<evidence type="ECO:0000256" key="12">
    <source>
        <dbReference type="PIRSR" id="PIRSR628651-51"/>
    </source>
</evidence>
<dbReference type="CDD" id="cd16858">
    <property type="entry name" value="ING_ING3_Yng2p"/>
    <property type="match status" value="1"/>
</dbReference>
<dbReference type="PANTHER" id="PTHR10333:SF103">
    <property type="entry name" value="INHIBITOR OF GROWTH PROTEIN 3"/>
    <property type="match status" value="1"/>
</dbReference>
<feature type="region of interest" description="Disordered" evidence="15">
    <location>
        <begin position="180"/>
        <end position="281"/>
    </location>
</feature>
<keyword evidence="6 12" id="KW-0862">Zinc</keyword>
<proteinExistence type="inferred from homology"/>
<evidence type="ECO:0000256" key="11">
    <source>
        <dbReference type="PIRSR" id="PIRSR628651-50"/>
    </source>
</evidence>
<feature type="binding site" evidence="12">
    <location>
        <position position="317"/>
    </location>
    <ligand>
        <name>Zn(2+)</name>
        <dbReference type="ChEBI" id="CHEBI:29105"/>
        <label>1</label>
    </ligand>
</feature>
<organism evidence="17 18">
    <name type="scientific">Kockovaella imperatae</name>
    <dbReference type="NCBI Taxonomy" id="4999"/>
    <lineage>
        <taxon>Eukaryota</taxon>
        <taxon>Fungi</taxon>
        <taxon>Dikarya</taxon>
        <taxon>Basidiomycota</taxon>
        <taxon>Agaricomycotina</taxon>
        <taxon>Tremellomycetes</taxon>
        <taxon>Tremellales</taxon>
        <taxon>Cuniculitremaceae</taxon>
        <taxon>Kockovaella</taxon>
    </lineage>
</organism>
<comment type="subunit">
    <text evidence="14">Component of an histone acetyltransferase complex. Interacts with H3K4me3 and to a lesser extent with H3K4me2.</text>
</comment>
<feature type="site" description="Histone H3K4me3 binding" evidence="11">
    <location>
        <position position="312"/>
    </location>
</feature>
<dbReference type="InterPro" id="IPR001965">
    <property type="entry name" value="Znf_PHD"/>
</dbReference>
<keyword evidence="9" id="KW-0804">Transcription</keyword>
<dbReference type="PROSITE" id="PS50016">
    <property type="entry name" value="ZF_PHD_2"/>
    <property type="match status" value="1"/>
</dbReference>
<feature type="binding site" evidence="12">
    <location>
        <position position="292"/>
    </location>
    <ligand>
        <name>Zn(2+)</name>
        <dbReference type="ChEBI" id="CHEBI:29105"/>
        <label>1</label>
    </ligand>
</feature>
<dbReference type="Proteomes" id="UP000193218">
    <property type="component" value="Unassembled WGS sequence"/>
</dbReference>
<evidence type="ECO:0000313" key="18">
    <source>
        <dbReference type="Proteomes" id="UP000193218"/>
    </source>
</evidence>
<evidence type="ECO:0000256" key="4">
    <source>
        <dbReference type="ARBA" id="ARBA00022723"/>
    </source>
</evidence>
<dbReference type="PROSITE" id="PS01359">
    <property type="entry name" value="ZF_PHD_1"/>
    <property type="match status" value="1"/>
</dbReference>
<keyword evidence="8" id="KW-0805">Transcription regulation</keyword>
<sequence>MSSSSITLHVTPTFNSEEAAQAAAEFVSSLDNLPGEVAFLLEEIKEKEHRINQLIGRISSRHTGLVKPLRNIYTHGSANLPPTSDDDFSLPIPPGDPIPTAHLNTKDQQAITKIQNEWGKIEVLQEEKCRLADRLEKIVSRARERGRHEWLKVGGMDLEEVEKDEKMGMVSLGEFGGGDLLLPPSGLGSGTDGRPPKKRKPNALPLPLPSNPFPSQSTPIIHPPSHSAMLPPSLPHSSRPSLTGRGSRHARHISTSTLSEDPDVDGDGEMDVEMGDEGGGDGEADDTLYCICHQKSFGEMIGCDNEECEYEWFHVGCVNMSGPAPDTWYCPSCVKTLGLASSDGKMAGSRDKKGRKK</sequence>
<keyword evidence="3" id="KW-0341">Growth regulation</keyword>
<dbReference type="FunCoup" id="A0A1Y1UGU1">
    <property type="interactions" value="94"/>
</dbReference>
<dbReference type="InterPro" id="IPR024610">
    <property type="entry name" value="ING_N_histone-binding"/>
</dbReference>
<dbReference type="GO" id="GO:0006325">
    <property type="term" value="P:chromatin organization"/>
    <property type="evidence" value="ECO:0007669"/>
    <property type="project" value="UniProtKB-KW"/>
</dbReference>
<evidence type="ECO:0000256" key="5">
    <source>
        <dbReference type="ARBA" id="ARBA00022771"/>
    </source>
</evidence>
<keyword evidence="5 13" id="KW-0863">Zinc-finger</keyword>
<evidence type="ECO:0000256" key="15">
    <source>
        <dbReference type="SAM" id="MobiDB-lite"/>
    </source>
</evidence>
<evidence type="ECO:0000256" key="7">
    <source>
        <dbReference type="ARBA" id="ARBA00022853"/>
    </source>
</evidence>
<feature type="binding site" evidence="12">
    <location>
        <position position="303"/>
    </location>
    <ligand>
        <name>Zn(2+)</name>
        <dbReference type="ChEBI" id="CHEBI:29105"/>
        <label>2</label>
    </ligand>
</feature>
<dbReference type="GO" id="GO:0008270">
    <property type="term" value="F:zinc ion binding"/>
    <property type="evidence" value="ECO:0007669"/>
    <property type="project" value="UniProtKB-KW"/>
</dbReference>
<evidence type="ECO:0000256" key="3">
    <source>
        <dbReference type="ARBA" id="ARBA00022604"/>
    </source>
</evidence>
<feature type="compositionally biased region" description="Acidic residues" evidence="15">
    <location>
        <begin position="260"/>
        <end position="281"/>
    </location>
</feature>
<dbReference type="InterPro" id="IPR019786">
    <property type="entry name" value="Zinc_finger_PHD-type_CS"/>
</dbReference>
<feature type="binding site" evidence="12">
    <location>
        <position position="330"/>
    </location>
    <ligand>
        <name>Zn(2+)</name>
        <dbReference type="ChEBI" id="CHEBI:29105"/>
        <label>2</label>
    </ligand>
</feature>
<evidence type="ECO:0000256" key="2">
    <source>
        <dbReference type="ARBA" id="ARBA00010210"/>
    </source>
</evidence>
<comment type="subcellular location">
    <subcellularLocation>
        <location evidence="1 14">Nucleus</location>
    </subcellularLocation>
</comment>
<protein>
    <recommendedName>
        <fullName evidence="14">Chromatin modification-related protein</fullName>
    </recommendedName>
</protein>
<comment type="caution">
    <text evidence="17">The sequence shown here is derived from an EMBL/GenBank/DDBJ whole genome shotgun (WGS) entry which is preliminary data.</text>
</comment>
<dbReference type="PANTHER" id="PTHR10333">
    <property type="entry name" value="INHIBITOR OF GROWTH PROTEIN"/>
    <property type="match status" value="1"/>
</dbReference>
<evidence type="ECO:0000256" key="9">
    <source>
        <dbReference type="ARBA" id="ARBA00023163"/>
    </source>
</evidence>
<evidence type="ECO:0000313" key="17">
    <source>
        <dbReference type="EMBL" id="ORX37280.1"/>
    </source>
</evidence>
<dbReference type="RefSeq" id="XP_021871318.1">
    <property type="nucleotide sequence ID" value="XM_022015808.1"/>
</dbReference>
<dbReference type="EMBL" id="NBSH01000006">
    <property type="protein sequence ID" value="ORX37280.1"/>
    <property type="molecule type" value="Genomic_DNA"/>
</dbReference>
<dbReference type="STRING" id="4999.A0A1Y1UGU1"/>
<dbReference type="Gene3D" id="6.10.140.1740">
    <property type="match status" value="1"/>
</dbReference>
<evidence type="ECO:0000256" key="13">
    <source>
        <dbReference type="PROSITE-ProRule" id="PRU00146"/>
    </source>
</evidence>
<dbReference type="Gene3D" id="3.30.40.10">
    <property type="entry name" value="Zinc/RING finger domain, C3HC4 (zinc finger)"/>
    <property type="match status" value="1"/>
</dbReference>
<dbReference type="GeneID" id="33557617"/>
<keyword evidence="10 14" id="KW-0539">Nucleus</keyword>
<feature type="site" description="Histone H3K4me3 binding" evidence="11">
    <location>
        <position position="289"/>
    </location>
</feature>
<feature type="binding site" evidence="12">
    <location>
        <position position="333"/>
    </location>
    <ligand>
        <name>Zn(2+)</name>
        <dbReference type="ChEBI" id="CHEBI:29105"/>
        <label>2</label>
    </ligand>
</feature>
<feature type="binding site" evidence="12">
    <location>
        <position position="308"/>
    </location>
    <ligand>
        <name>Zn(2+)</name>
        <dbReference type="ChEBI" id="CHEBI:29105"/>
        <label>2</label>
    </ligand>
</feature>
<dbReference type="SUPFAM" id="SSF57903">
    <property type="entry name" value="FYVE/PHD zinc finger"/>
    <property type="match status" value="1"/>
</dbReference>
<dbReference type="SMART" id="SM00249">
    <property type="entry name" value="PHD"/>
    <property type="match status" value="1"/>
</dbReference>
<accession>A0A1Y1UGU1</accession>
<evidence type="ECO:0000256" key="8">
    <source>
        <dbReference type="ARBA" id="ARBA00023015"/>
    </source>
</evidence>
<dbReference type="InterPro" id="IPR028651">
    <property type="entry name" value="ING_fam"/>
</dbReference>
<evidence type="ECO:0000256" key="14">
    <source>
        <dbReference type="RuleBase" id="RU361213"/>
    </source>
</evidence>
<reference evidence="17 18" key="1">
    <citation type="submission" date="2017-03" db="EMBL/GenBank/DDBJ databases">
        <title>Widespread Adenine N6-methylation of Active Genes in Fungi.</title>
        <authorList>
            <consortium name="DOE Joint Genome Institute"/>
            <person name="Mondo S.J."/>
            <person name="Dannebaum R.O."/>
            <person name="Kuo R.C."/>
            <person name="Louie K.B."/>
            <person name="Bewick A.J."/>
            <person name="Labutti K."/>
            <person name="Haridas S."/>
            <person name="Kuo A."/>
            <person name="Salamov A."/>
            <person name="Ahrendt S.R."/>
            <person name="Lau R."/>
            <person name="Bowen B.P."/>
            <person name="Lipzen A."/>
            <person name="Sullivan W."/>
            <person name="Andreopoulos W.B."/>
            <person name="Clum A."/>
            <person name="Lindquist E."/>
            <person name="Daum C."/>
            <person name="Northen T.R."/>
            <person name="Ramamoorthy G."/>
            <person name="Schmitz R.J."/>
            <person name="Gryganskyi A."/>
            <person name="Culley D."/>
            <person name="Magnuson J."/>
            <person name="James T.Y."/>
            <person name="O'Malley M.A."/>
            <person name="Stajich J.E."/>
            <person name="Spatafora J.W."/>
            <person name="Visel A."/>
            <person name="Grigoriev I.V."/>
        </authorList>
    </citation>
    <scope>NUCLEOTIDE SEQUENCE [LARGE SCALE GENOMIC DNA]</scope>
    <source>
        <strain evidence="17 18">NRRL Y-17943</strain>
    </source>
</reference>
<feature type="domain" description="PHD-type" evidence="16">
    <location>
        <begin position="287"/>
        <end position="336"/>
    </location>
</feature>
<dbReference type="OrthoDB" id="5411773at2759"/>
<feature type="binding site" evidence="12">
    <location>
        <position position="314"/>
    </location>
    <ligand>
        <name>Zn(2+)</name>
        <dbReference type="ChEBI" id="CHEBI:29105"/>
        <label>1</label>
    </ligand>
</feature>
<comment type="function">
    <text evidence="14">Component of an histone acetyltransferase complex.</text>
</comment>
<evidence type="ECO:0000259" key="16">
    <source>
        <dbReference type="PROSITE" id="PS50016"/>
    </source>
</evidence>
<evidence type="ECO:0000256" key="1">
    <source>
        <dbReference type="ARBA" id="ARBA00004123"/>
    </source>
</evidence>
<dbReference type="InterPro" id="IPR013083">
    <property type="entry name" value="Znf_RING/FYVE/PHD"/>
</dbReference>
<dbReference type="InterPro" id="IPR019787">
    <property type="entry name" value="Znf_PHD-finger"/>
</dbReference>
<name>A0A1Y1UGU1_9TREE</name>
<dbReference type="SMART" id="SM01408">
    <property type="entry name" value="ING"/>
    <property type="match status" value="1"/>
</dbReference>
<dbReference type="AlphaFoldDB" id="A0A1Y1UGU1"/>
<keyword evidence="7 14" id="KW-0156">Chromatin regulator</keyword>
<dbReference type="GO" id="GO:0005634">
    <property type="term" value="C:nucleus"/>
    <property type="evidence" value="ECO:0007669"/>
    <property type="project" value="UniProtKB-SubCell"/>
</dbReference>
<dbReference type="Pfam" id="PF12998">
    <property type="entry name" value="ING"/>
    <property type="match status" value="2"/>
</dbReference>
<feature type="site" description="Histone H3K4me3 binding" evidence="11">
    <location>
        <position position="304"/>
    </location>
</feature>
<comment type="similarity">
    <text evidence="2 14">Belongs to the ING family.</text>
</comment>
<dbReference type="InterPro" id="IPR011011">
    <property type="entry name" value="Znf_FYVE_PHD"/>
</dbReference>
<dbReference type="GO" id="GO:0000785">
    <property type="term" value="C:chromatin"/>
    <property type="evidence" value="ECO:0007669"/>
    <property type="project" value="UniProtKB-ARBA"/>
</dbReference>
<dbReference type="CDD" id="cd15505">
    <property type="entry name" value="PHD_ING"/>
    <property type="match status" value="1"/>
</dbReference>
<comment type="domain">
    <text evidence="14">The PHD-type zinc finger mediates the binding to H3K4me3.</text>
</comment>
<feature type="site" description="Histone H3K4me3 binding" evidence="11">
    <location>
        <position position="300"/>
    </location>
</feature>
<feature type="binding site" evidence="12">
    <location>
        <position position="290"/>
    </location>
    <ligand>
        <name>Zn(2+)</name>
        <dbReference type="ChEBI" id="CHEBI:29105"/>
        <label>1</label>
    </ligand>
</feature>
<evidence type="ECO:0000256" key="10">
    <source>
        <dbReference type="ARBA" id="ARBA00023242"/>
    </source>
</evidence>
<keyword evidence="18" id="KW-1185">Reference proteome</keyword>